<feature type="transmembrane region" description="Helical" evidence="1">
    <location>
        <begin position="203"/>
        <end position="223"/>
    </location>
</feature>
<proteinExistence type="predicted"/>
<sequence>MGTGAIGTAKVFDNAHNSLLRKESRMETILANIHSFTFVLDLIVSLPTIATTPRLSGIIAHSTVPSPYQPDNGGGSVPISIAIGPAGGCMWSADQRQCQYTTNFQPSAEFLHLPSGQNVTNHFPKGRLMVGCHITTAVQAMGTAIWAVGPYIPGLMVLSITFLCLTIVFSLFSGIAVIIVSALVHHHLEYSVPPFDFDIGIDWVLSFAVVAIQMILAIWVGCIRLKMPRGRPPPPEDDHLEMSQH</sequence>
<evidence type="ECO:0000313" key="2">
    <source>
        <dbReference type="EMBL" id="OBR86973.1"/>
    </source>
</evidence>
<protein>
    <recommendedName>
        <fullName evidence="3">Pali-domain-containing protein</fullName>
    </recommendedName>
</protein>
<organism evidence="2">
    <name type="scientific">Kwoniella dejecticola CBS 10117</name>
    <dbReference type="NCBI Taxonomy" id="1296121"/>
    <lineage>
        <taxon>Eukaryota</taxon>
        <taxon>Fungi</taxon>
        <taxon>Dikarya</taxon>
        <taxon>Basidiomycota</taxon>
        <taxon>Agaricomycotina</taxon>
        <taxon>Tremellomycetes</taxon>
        <taxon>Tremellales</taxon>
        <taxon>Cryptococcaceae</taxon>
        <taxon>Kwoniella</taxon>
    </lineage>
</organism>
<keyword evidence="1" id="KW-0812">Transmembrane</keyword>
<dbReference type="EMBL" id="KI894029">
    <property type="protein sequence ID" value="OBR86973.1"/>
    <property type="molecule type" value="Genomic_DNA"/>
</dbReference>
<evidence type="ECO:0000256" key="1">
    <source>
        <dbReference type="SAM" id="Phobius"/>
    </source>
</evidence>
<keyword evidence="1" id="KW-0472">Membrane</keyword>
<dbReference type="VEuPathDB" id="FungiDB:I303_02995"/>
<dbReference type="AlphaFoldDB" id="A0A1A6AA92"/>
<keyword evidence="1" id="KW-1133">Transmembrane helix</keyword>
<evidence type="ECO:0008006" key="3">
    <source>
        <dbReference type="Google" id="ProtNLM"/>
    </source>
</evidence>
<accession>A0A1A6AA92</accession>
<gene>
    <name evidence="2" type="ORF">I303_02995</name>
</gene>
<feature type="transmembrane region" description="Helical" evidence="1">
    <location>
        <begin position="155"/>
        <end position="183"/>
    </location>
</feature>
<feature type="transmembrane region" description="Helical" evidence="1">
    <location>
        <begin position="128"/>
        <end position="148"/>
    </location>
</feature>
<name>A0A1A6AA92_9TREE</name>
<reference evidence="2" key="1">
    <citation type="submission" date="2013-07" db="EMBL/GenBank/DDBJ databases">
        <title>The Genome Sequence of Cryptococcus dejecticola CBS10117.</title>
        <authorList>
            <consortium name="The Broad Institute Genome Sequencing Platform"/>
            <person name="Cuomo C."/>
            <person name="Litvintseva A."/>
            <person name="Chen Y."/>
            <person name="Heitman J."/>
            <person name="Sun S."/>
            <person name="Springer D."/>
            <person name="Dromer F."/>
            <person name="Young S.K."/>
            <person name="Zeng Q."/>
            <person name="Gargeya S."/>
            <person name="Fitzgerald M."/>
            <person name="Abouelleil A."/>
            <person name="Alvarado L."/>
            <person name="Berlin A.M."/>
            <person name="Chapman S.B."/>
            <person name="Dewar J."/>
            <person name="Goldberg J."/>
            <person name="Griggs A."/>
            <person name="Gujja S."/>
            <person name="Hansen M."/>
            <person name="Howarth C."/>
            <person name="Imamovic A."/>
            <person name="Larimer J."/>
            <person name="McCowan C."/>
            <person name="Murphy C."/>
            <person name="Pearson M."/>
            <person name="Priest M."/>
            <person name="Roberts A."/>
            <person name="Saif S."/>
            <person name="Shea T."/>
            <person name="Sykes S."/>
            <person name="Wortman J."/>
            <person name="Nusbaum C."/>
            <person name="Birren B."/>
        </authorList>
    </citation>
    <scope>NUCLEOTIDE SEQUENCE [LARGE SCALE GENOMIC DNA]</scope>
    <source>
        <strain evidence="2">CBS 10117</strain>
    </source>
</reference>